<dbReference type="GO" id="GO:0005576">
    <property type="term" value="C:extracellular region"/>
    <property type="evidence" value="ECO:0007669"/>
    <property type="project" value="UniProtKB-SubCell"/>
</dbReference>
<dbReference type="InterPro" id="IPR055372">
    <property type="entry name" value="CBM96"/>
</dbReference>
<evidence type="ECO:0000256" key="3">
    <source>
        <dbReference type="ARBA" id="ARBA00022729"/>
    </source>
</evidence>
<reference evidence="5 6" key="1">
    <citation type="submission" date="2017-06" db="EMBL/GenBank/DDBJ databases">
        <authorList>
            <person name="Kim H.J."/>
            <person name="Triplett B.A."/>
        </authorList>
    </citation>
    <scope>NUCLEOTIDE SEQUENCE [LARGE SCALE GENOMIC DNA]</scope>
    <source>
        <strain evidence="5 6">SCA</strain>
    </source>
</reference>
<evidence type="ECO:0000313" key="5">
    <source>
        <dbReference type="EMBL" id="SNS21415.1"/>
    </source>
</evidence>
<accession>A0A239CMM1</accession>
<dbReference type="NCBIfam" id="NF033679">
    <property type="entry name" value="DNRLRE_dom"/>
    <property type="match status" value="1"/>
</dbReference>
<dbReference type="RefSeq" id="WP_089282310.1">
    <property type="nucleotide sequence ID" value="NZ_FZOJ01000006.1"/>
</dbReference>
<sequence>MEGKLYGKIVVNYNEELDRLPVEVDIQQKTAQYELDSQVTIVVNEVSELDSAVFIRPDNAMYGKVGVVPPPYITDQLSPIKDSLVREFAPHINYGSASSLVAGQAGEGKFKSYLGFSLENLPEDIEVENAKLILTIVSDIESVFDLGLYETSDNWEELTVKWNYMPNEGSNITSRMTHLGGGKIEIDLTEYVKEWYNTKENRSFVIRPINYEESTPAYFGSRESSTPPVLEVSYFKFSDNVGIYHLDTEVTLRATDSSNLDAEVDILSDFNVSDMDAEVEFSAKEDSSDVDADVLVAVTDVAELDTEVEFIATAGGAELDVEVDILLPDYNDIDAEVTISQLSGISEMDAEVVLRVYSDSDLDVEVNLAAKELVSDLDAEVTIGAVALSDLDSEVVFELKELAAELDAEVTLCVYSDSDLDVEVELIATPGEAELDTELYLRVYNFADLDAEVTFEAKESSSEIDAEVSIKAYGDSDLDTEVGFESKEGSSKIEAEAELIATDSFDDLDVEIILRQFWAEELGAEVYLEASIDLGGDYAFII</sequence>
<evidence type="ECO:0000313" key="6">
    <source>
        <dbReference type="Proteomes" id="UP000198304"/>
    </source>
</evidence>
<evidence type="ECO:0000256" key="1">
    <source>
        <dbReference type="ARBA" id="ARBA00004613"/>
    </source>
</evidence>
<keyword evidence="3" id="KW-0732">Signal</keyword>
<dbReference type="AlphaFoldDB" id="A0A239CMM1"/>
<keyword evidence="6" id="KW-1185">Reference proteome</keyword>
<comment type="subcellular location">
    <subcellularLocation>
        <location evidence="1">Secreted</location>
    </subcellularLocation>
</comment>
<gene>
    <name evidence="5" type="ORF">SAMN05446037_100655</name>
</gene>
<dbReference type="OrthoDB" id="1900168at2"/>
<protein>
    <recommendedName>
        <fullName evidence="4">Carbohydrate-binding module family 96 domain-containing protein</fullName>
    </recommendedName>
</protein>
<keyword evidence="2" id="KW-0964">Secreted</keyword>
<dbReference type="Proteomes" id="UP000198304">
    <property type="component" value="Unassembled WGS sequence"/>
</dbReference>
<name>A0A239CMM1_9FIRM</name>
<dbReference type="EMBL" id="FZOJ01000006">
    <property type="protein sequence ID" value="SNS21415.1"/>
    <property type="molecule type" value="Genomic_DNA"/>
</dbReference>
<feature type="domain" description="Carbohydrate-binding module family 96" evidence="4">
    <location>
        <begin position="75"/>
        <end position="233"/>
    </location>
</feature>
<dbReference type="Pfam" id="PF24517">
    <property type="entry name" value="CBM96"/>
    <property type="match status" value="1"/>
</dbReference>
<organism evidence="5 6">
    <name type="scientific">Anaerovirgula multivorans</name>
    <dbReference type="NCBI Taxonomy" id="312168"/>
    <lineage>
        <taxon>Bacteria</taxon>
        <taxon>Bacillati</taxon>
        <taxon>Bacillota</taxon>
        <taxon>Clostridia</taxon>
        <taxon>Peptostreptococcales</taxon>
        <taxon>Natronincolaceae</taxon>
        <taxon>Anaerovirgula</taxon>
    </lineage>
</organism>
<proteinExistence type="predicted"/>
<evidence type="ECO:0000259" key="4">
    <source>
        <dbReference type="Pfam" id="PF24517"/>
    </source>
</evidence>
<evidence type="ECO:0000256" key="2">
    <source>
        <dbReference type="ARBA" id="ARBA00022525"/>
    </source>
</evidence>